<feature type="domain" description="AAA" evidence="1">
    <location>
        <begin position="18"/>
        <end position="152"/>
    </location>
</feature>
<dbReference type="InterPro" id="IPR041682">
    <property type="entry name" value="AAA_14"/>
</dbReference>
<dbReference type="InterPro" id="IPR027417">
    <property type="entry name" value="P-loop_NTPase"/>
</dbReference>
<evidence type="ECO:0000259" key="1">
    <source>
        <dbReference type="Pfam" id="PF13173"/>
    </source>
</evidence>
<feature type="domain" description="DUF4143" evidence="2">
    <location>
        <begin position="220"/>
        <end position="383"/>
    </location>
</feature>
<dbReference type="InterPro" id="IPR025420">
    <property type="entry name" value="DUF4143"/>
</dbReference>
<proteinExistence type="predicted"/>
<evidence type="ECO:0008006" key="5">
    <source>
        <dbReference type="Google" id="ProtNLM"/>
    </source>
</evidence>
<protein>
    <recommendedName>
        <fullName evidence="5">ATPase</fullName>
    </recommendedName>
</protein>
<dbReference type="EMBL" id="SNRX01000010">
    <property type="protein sequence ID" value="KAA6302158.1"/>
    <property type="molecule type" value="Genomic_DNA"/>
</dbReference>
<dbReference type="PANTHER" id="PTHR33295">
    <property type="entry name" value="ATPASE"/>
    <property type="match status" value="1"/>
</dbReference>
<organism evidence="3 4">
    <name type="scientific">Candidatus Ordinivivax streblomastigis</name>
    <dbReference type="NCBI Taxonomy" id="2540710"/>
    <lineage>
        <taxon>Bacteria</taxon>
        <taxon>Pseudomonadati</taxon>
        <taxon>Bacteroidota</taxon>
        <taxon>Bacteroidia</taxon>
        <taxon>Bacteroidales</taxon>
        <taxon>Candidatus Ordinivivax</taxon>
    </lineage>
</organism>
<name>A0A5M8P192_9BACT</name>
<evidence type="ECO:0000313" key="3">
    <source>
        <dbReference type="EMBL" id="KAA6302158.1"/>
    </source>
</evidence>
<dbReference type="Pfam" id="PF13635">
    <property type="entry name" value="DUF4143"/>
    <property type="match status" value="1"/>
</dbReference>
<evidence type="ECO:0000313" key="4">
    <source>
        <dbReference type="Proteomes" id="UP000324575"/>
    </source>
</evidence>
<dbReference type="Proteomes" id="UP000324575">
    <property type="component" value="Unassembled WGS sequence"/>
</dbReference>
<dbReference type="PANTHER" id="PTHR33295:SF7">
    <property type="entry name" value="ATPASE"/>
    <property type="match status" value="1"/>
</dbReference>
<dbReference type="Pfam" id="PF13173">
    <property type="entry name" value="AAA_14"/>
    <property type="match status" value="1"/>
</dbReference>
<reference evidence="3 4" key="1">
    <citation type="submission" date="2019-03" db="EMBL/GenBank/DDBJ databases">
        <title>Single cell metagenomics reveals metabolic interactions within the superorganism composed of flagellate Streblomastix strix and complex community of Bacteroidetes bacteria on its surface.</title>
        <authorList>
            <person name="Treitli S.C."/>
            <person name="Kolisko M."/>
            <person name="Husnik F."/>
            <person name="Keeling P."/>
            <person name="Hampl V."/>
        </authorList>
    </citation>
    <scope>NUCLEOTIDE SEQUENCE [LARGE SCALE GENOMIC DNA]</scope>
    <source>
        <strain evidence="3">St1</strain>
    </source>
</reference>
<evidence type="ECO:0000259" key="2">
    <source>
        <dbReference type="Pfam" id="PF13635"/>
    </source>
</evidence>
<dbReference type="AlphaFoldDB" id="A0A5M8P192"/>
<gene>
    <name evidence="3" type="ORF">EZS26_001759</name>
</gene>
<comment type="caution">
    <text evidence="3">The sequence shown here is derived from an EMBL/GenBank/DDBJ whole genome shotgun (WGS) entry which is preliminary data.</text>
</comment>
<sequence length="430" mass="49842">MYRIRIKELICWKLGTKRKPLIVQGARQVGKTWLIKEFGTTEFQQTIYVNFEKETRLQDLFLQDLNPKRIVTTLEAFFATKIDAENTLIVFDEIQSAPKGLTSLKYFCEDAPEYYVIASDSLLGMNLHNKVSFPVGKVNFLYMYPLNFYEFLLAVGETGLAGILEKKQWDILRVFTEKLKENLRYYLYIGGMPEVVNDFAAHRDWKNVRVKQEEILATYENDFSKHAPYEIVPRLNMIWNSIPAQLDKENKKFVYGVMKEGARAKDYELAIQWLVDSGILLKIFRVSKPNMPLIAYQDLAAFKLFFNDVGLLAAKSQLDLKTIIGDNVLFTEFKGALTEQFVMQQLCAAEIDYIGYWTNDKSTAEVDFVVQQEGEIIPIEVKATENTKAKSFKLFCERYKPQTAIRTSLSDFRQESWMTNVPLYIIGNYL</sequence>
<dbReference type="SUPFAM" id="SSF52540">
    <property type="entry name" value="P-loop containing nucleoside triphosphate hydrolases"/>
    <property type="match status" value="1"/>
</dbReference>
<accession>A0A5M8P192</accession>